<evidence type="ECO:0000256" key="2">
    <source>
        <dbReference type="ARBA" id="ARBA00022714"/>
    </source>
</evidence>
<dbReference type="PANTHER" id="PTHR43342:SF1">
    <property type="entry name" value="BIFURCATING [FEFE] HYDROGENASE GAMMA SUBUNIT"/>
    <property type="match status" value="1"/>
</dbReference>
<dbReference type="EMBL" id="CP102480">
    <property type="protein sequence ID" value="UUX48964.1"/>
    <property type="molecule type" value="Genomic_DNA"/>
</dbReference>
<reference evidence="8" key="1">
    <citation type="submission" date="2022-08" db="EMBL/GenBank/DDBJ databases">
        <title>Nisaea acidiphila sp. nov., isolated from a marine algal debris and emended description of the genus Nisaea Urios et al. 2008.</title>
        <authorList>
            <person name="Kwon K."/>
        </authorList>
    </citation>
    <scope>NUCLEOTIDE SEQUENCE</scope>
    <source>
        <strain evidence="8">MEBiC11861</strain>
    </source>
</reference>
<dbReference type="RefSeq" id="WP_257767465.1">
    <property type="nucleotide sequence ID" value="NZ_CP102480.1"/>
</dbReference>
<dbReference type="AlphaFoldDB" id="A0A9J7ARJ5"/>
<dbReference type="InterPro" id="IPR028431">
    <property type="entry name" value="NADP_DH_HndA-like"/>
</dbReference>
<accession>A0A9J7ARJ5</accession>
<comment type="cofactor">
    <cofactor evidence="6">
        <name>[2Fe-2S] cluster</name>
        <dbReference type="ChEBI" id="CHEBI:190135"/>
    </cofactor>
</comment>
<keyword evidence="9" id="KW-1185">Reference proteome</keyword>
<sequence>MSVSEEIPGAREARAICATRSNDPSMLLEILHDLQVRVGHIPGESVPILADCLNLSKAEVYGVVSFYHDFRTEPGAPITVRICQAEACRSMGAEALTERLLSRYGVSLSEISAAGVTFEPVYCLGNCALAPAAMVDGALIGRADGAAVDAAIAEAGR</sequence>
<evidence type="ECO:0000256" key="4">
    <source>
        <dbReference type="ARBA" id="ARBA00023004"/>
    </source>
</evidence>
<dbReference type="InterPro" id="IPR036249">
    <property type="entry name" value="Thioredoxin-like_sf"/>
</dbReference>
<dbReference type="SUPFAM" id="SSF52833">
    <property type="entry name" value="Thioredoxin-like"/>
    <property type="match status" value="1"/>
</dbReference>
<dbReference type="Gene3D" id="1.10.10.1590">
    <property type="entry name" value="NADH-quinone oxidoreductase subunit E"/>
    <property type="match status" value="1"/>
</dbReference>
<comment type="similarity">
    <text evidence="1">Belongs to the complex I 24 kDa subunit family.</text>
</comment>
<name>A0A9J7ARJ5_9PROT</name>
<dbReference type="InterPro" id="IPR002023">
    <property type="entry name" value="NuoE-like"/>
</dbReference>
<keyword evidence="5 7" id="KW-0411">Iron-sulfur</keyword>
<protein>
    <submittedName>
        <fullName evidence="8">NAD(P)H-dependent oxidoreductase subunit E</fullName>
    </submittedName>
</protein>
<evidence type="ECO:0000256" key="3">
    <source>
        <dbReference type="ARBA" id="ARBA00022723"/>
    </source>
</evidence>
<keyword evidence="4 7" id="KW-0408">Iron</keyword>
<feature type="binding site" evidence="7">
    <location>
        <position position="123"/>
    </location>
    <ligand>
        <name>[2Fe-2S] cluster</name>
        <dbReference type="ChEBI" id="CHEBI:190135"/>
    </ligand>
</feature>
<evidence type="ECO:0000256" key="7">
    <source>
        <dbReference type="PIRSR" id="PIRSR000216-1"/>
    </source>
</evidence>
<evidence type="ECO:0000256" key="6">
    <source>
        <dbReference type="ARBA" id="ARBA00034078"/>
    </source>
</evidence>
<feature type="binding site" evidence="7">
    <location>
        <position position="83"/>
    </location>
    <ligand>
        <name>[2Fe-2S] cluster</name>
        <dbReference type="ChEBI" id="CHEBI:190135"/>
    </ligand>
</feature>
<dbReference type="PIRSF" id="PIRSF000216">
    <property type="entry name" value="NADH_DH_24kDa"/>
    <property type="match status" value="1"/>
</dbReference>
<feature type="binding site" evidence="7">
    <location>
        <position position="127"/>
    </location>
    <ligand>
        <name>[2Fe-2S] cluster</name>
        <dbReference type="ChEBI" id="CHEBI:190135"/>
    </ligand>
</feature>
<proteinExistence type="inferred from homology"/>
<gene>
    <name evidence="8" type="ORF">NUH88_16360</name>
</gene>
<evidence type="ECO:0000313" key="8">
    <source>
        <dbReference type="EMBL" id="UUX48964.1"/>
    </source>
</evidence>
<feature type="binding site" evidence="7">
    <location>
        <position position="88"/>
    </location>
    <ligand>
        <name>[2Fe-2S] cluster</name>
        <dbReference type="ChEBI" id="CHEBI:190135"/>
    </ligand>
</feature>
<dbReference type="InterPro" id="IPR041921">
    <property type="entry name" value="NuoE_N"/>
</dbReference>
<dbReference type="Gene3D" id="3.40.30.10">
    <property type="entry name" value="Glutaredoxin"/>
    <property type="match status" value="1"/>
</dbReference>
<comment type="cofactor">
    <cofactor evidence="7">
        <name>[2Fe-2S] cluster</name>
        <dbReference type="ChEBI" id="CHEBI:190135"/>
    </cofactor>
    <text evidence="7">Binds 1 [2Fe-2S] cluster.</text>
</comment>
<dbReference type="GO" id="GO:0046872">
    <property type="term" value="F:metal ion binding"/>
    <property type="evidence" value="ECO:0007669"/>
    <property type="project" value="UniProtKB-KW"/>
</dbReference>
<dbReference type="GO" id="GO:0016491">
    <property type="term" value="F:oxidoreductase activity"/>
    <property type="evidence" value="ECO:0007669"/>
    <property type="project" value="InterPro"/>
</dbReference>
<dbReference type="GO" id="GO:0051537">
    <property type="term" value="F:2 iron, 2 sulfur cluster binding"/>
    <property type="evidence" value="ECO:0007669"/>
    <property type="project" value="UniProtKB-KW"/>
</dbReference>
<dbReference type="KEGG" id="naci:NUH88_16360"/>
<dbReference type="Pfam" id="PF01257">
    <property type="entry name" value="2Fe-2S_thioredx"/>
    <property type="match status" value="1"/>
</dbReference>
<evidence type="ECO:0000256" key="1">
    <source>
        <dbReference type="ARBA" id="ARBA00010643"/>
    </source>
</evidence>
<dbReference type="Proteomes" id="UP001060336">
    <property type="component" value="Chromosome"/>
</dbReference>
<keyword evidence="3 7" id="KW-0479">Metal-binding</keyword>
<keyword evidence="2 7" id="KW-0001">2Fe-2S</keyword>
<dbReference type="PANTHER" id="PTHR43342">
    <property type="entry name" value="NADH-QUINONE OXIDOREDUCTASE, E SUBUNIT"/>
    <property type="match status" value="1"/>
</dbReference>
<evidence type="ECO:0000313" key="9">
    <source>
        <dbReference type="Proteomes" id="UP001060336"/>
    </source>
</evidence>
<organism evidence="8 9">
    <name type="scientific">Nisaea acidiphila</name>
    <dbReference type="NCBI Taxonomy" id="1862145"/>
    <lineage>
        <taxon>Bacteria</taxon>
        <taxon>Pseudomonadati</taxon>
        <taxon>Pseudomonadota</taxon>
        <taxon>Alphaproteobacteria</taxon>
        <taxon>Rhodospirillales</taxon>
        <taxon>Thalassobaculaceae</taxon>
        <taxon>Nisaea</taxon>
    </lineage>
</organism>
<evidence type="ECO:0000256" key="5">
    <source>
        <dbReference type="ARBA" id="ARBA00023014"/>
    </source>
</evidence>